<dbReference type="Proteomes" id="UP001149090">
    <property type="component" value="Unassembled WGS sequence"/>
</dbReference>
<feature type="compositionally biased region" description="Low complexity" evidence="2">
    <location>
        <begin position="115"/>
        <end position="128"/>
    </location>
</feature>
<dbReference type="GO" id="GO:0005737">
    <property type="term" value="C:cytoplasm"/>
    <property type="evidence" value="ECO:0007669"/>
    <property type="project" value="TreeGrafter"/>
</dbReference>
<dbReference type="InterPro" id="IPR001841">
    <property type="entry name" value="Znf_RING"/>
</dbReference>
<protein>
    <submittedName>
        <fullName evidence="4">Protein sip5</fullName>
    </submittedName>
</protein>
<dbReference type="OrthoDB" id="21471at2759"/>
<reference evidence="4" key="1">
    <citation type="submission" date="2022-10" db="EMBL/GenBank/DDBJ databases">
        <title>Novel sulphate-reducing endosymbionts in the free-living metamonad Anaeramoeba.</title>
        <authorList>
            <person name="Jerlstrom-Hultqvist J."/>
            <person name="Cepicka I."/>
            <person name="Gallot-Lavallee L."/>
            <person name="Salas-Leiva D."/>
            <person name="Curtis B.A."/>
            <person name="Zahonova K."/>
            <person name="Pipaliya S."/>
            <person name="Dacks J."/>
            <person name="Roger A.J."/>
        </authorList>
    </citation>
    <scope>NUCLEOTIDE SEQUENCE</scope>
    <source>
        <strain evidence="4">BMAN</strain>
    </source>
</reference>
<name>A0A9Q0LMQ1_ANAIG</name>
<dbReference type="InterPro" id="IPR011011">
    <property type="entry name" value="Znf_FYVE_PHD"/>
</dbReference>
<feature type="domain" description="RING-type" evidence="3">
    <location>
        <begin position="58"/>
        <end position="101"/>
    </location>
</feature>
<comment type="caution">
    <text evidence="4">The sequence shown here is derived from an EMBL/GenBank/DDBJ whole genome shotgun (WGS) entry which is preliminary data.</text>
</comment>
<evidence type="ECO:0000259" key="3">
    <source>
        <dbReference type="PROSITE" id="PS50089"/>
    </source>
</evidence>
<dbReference type="Pfam" id="PF02809">
    <property type="entry name" value="UIM"/>
    <property type="match status" value="2"/>
</dbReference>
<dbReference type="PANTHER" id="PTHR31315">
    <property type="entry name" value="PROTEIN SIP5"/>
    <property type="match status" value="1"/>
</dbReference>
<dbReference type="SUPFAM" id="SSF57903">
    <property type="entry name" value="FYVE/PHD zinc finger"/>
    <property type="match status" value="1"/>
</dbReference>
<proteinExistence type="predicted"/>
<dbReference type="EMBL" id="JAPDFW010000070">
    <property type="protein sequence ID" value="KAJ5074228.1"/>
    <property type="molecule type" value="Genomic_DNA"/>
</dbReference>
<keyword evidence="1" id="KW-0862">Zinc</keyword>
<dbReference type="PROSITE" id="PS50089">
    <property type="entry name" value="ZF_RING_2"/>
    <property type="match status" value="1"/>
</dbReference>
<organism evidence="4 5">
    <name type="scientific">Anaeramoeba ignava</name>
    <name type="common">Anaerobic marine amoeba</name>
    <dbReference type="NCBI Taxonomy" id="1746090"/>
    <lineage>
        <taxon>Eukaryota</taxon>
        <taxon>Metamonada</taxon>
        <taxon>Anaeramoebidae</taxon>
        <taxon>Anaeramoeba</taxon>
    </lineage>
</organism>
<evidence type="ECO:0000313" key="5">
    <source>
        <dbReference type="Proteomes" id="UP001149090"/>
    </source>
</evidence>
<feature type="region of interest" description="Disordered" evidence="2">
    <location>
        <begin position="108"/>
        <end position="135"/>
    </location>
</feature>
<evidence type="ECO:0000256" key="1">
    <source>
        <dbReference type="PROSITE-ProRule" id="PRU00175"/>
    </source>
</evidence>
<dbReference type="Gene3D" id="3.30.40.10">
    <property type="entry name" value="Zinc/RING finger domain, C3HC4 (zinc finger)"/>
    <property type="match status" value="1"/>
</dbReference>
<dbReference type="PANTHER" id="PTHR31315:SF1">
    <property type="entry name" value="PROTEIN SIP5"/>
    <property type="match status" value="1"/>
</dbReference>
<dbReference type="GO" id="GO:0008270">
    <property type="term" value="F:zinc ion binding"/>
    <property type="evidence" value="ECO:0007669"/>
    <property type="project" value="UniProtKB-KW"/>
</dbReference>
<dbReference type="InterPro" id="IPR003903">
    <property type="entry name" value="UIM_dom"/>
</dbReference>
<keyword evidence="1" id="KW-0863">Zinc-finger</keyword>
<keyword evidence="1" id="KW-0479">Metal-binding</keyword>
<sequence length="174" mass="20394">MGNSKSKVAPHKEFYKPTGMYPKIEWDQKTIRTRIKKKQLAPIYPLQTNKMDSYIEECPICFYRFPSINRTKCCDKPICTECFLQITPKYPTNENKCPFCQAKEEETQKKEQENVKNLNENPNENPNENESRVTVPGPFDEMLRLAIQQSLDDTSLTFDQDFQTALALSYQENY</sequence>
<dbReference type="InterPro" id="IPR013083">
    <property type="entry name" value="Znf_RING/FYVE/PHD"/>
</dbReference>
<evidence type="ECO:0000313" key="4">
    <source>
        <dbReference type="EMBL" id="KAJ5074228.1"/>
    </source>
</evidence>
<evidence type="ECO:0000256" key="2">
    <source>
        <dbReference type="SAM" id="MobiDB-lite"/>
    </source>
</evidence>
<gene>
    <name evidence="4" type="ORF">M0811_00857</name>
</gene>
<keyword evidence="5" id="KW-1185">Reference proteome</keyword>
<dbReference type="AlphaFoldDB" id="A0A9Q0LMQ1"/>
<dbReference type="InterPro" id="IPR039301">
    <property type="entry name" value="Sip5/DA2"/>
</dbReference>
<accession>A0A9Q0LMQ1</accession>